<accession>A0A2J8AJ45</accession>
<protein>
    <recommendedName>
        <fullName evidence="2">Primase C-terminal 2 domain-containing protein</fullName>
    </recommendedName>
</protein>
<evidence type="ECO:0000259" key="2">
    <source>
        <dbReference type="Pfam" id="PF08707"/>
    </source>
</evidence>
<name>A0A2J8AJ45_9CHLO</name>
<sequence length="1006" mass="112740">MPSSIHLLHDLATKRTGRLLEDYAPSVDLECARAKLSAPGHQYLEVLSTANTPVTKFYLDRDQLLDSKPTDAEVALALAEVHEKLAKLLGGHLEYKIAQRHGFCPSKGRYKLSFRPFIRARVRYTDIPAIVRACSDDDFWDLSVYKGSEQLLACPNGRKGHGDDRILRMAREDDDIADYLAQVTDDSWQLLALPDDFDDDCPTQNENEKENQVLGDLDQELVRDALRCISATRAGKYAEWRDICFGLKSSGLDLLEDFKVFSRRAPGYDTRAHQKACDVLWAKSRSGEVTIGTVFHFAKTDDPVEYARAWARFKERRSDVQIIRHSDEVQNEEVLLAARRLGEIVGIGGSIARVLASRVKGPHFIIDVIMEDDSEVSRTTTITLDVETLLVQVQQQDQEQEVIKERYINATDAIDVPGIDLACLHKDLRSGMNWQVTRPDDTKAVFSATGSRVELLNVDHPGKESATLAFLDSSRKTVAVRKGQVTMLQDAYRGAVQAALQGPLKMGFLVNYGTINLYNSEPSSESNRRPDDDLAHLVIQTHPDAFARIVFAPDVKSSNCNGLYFCDKDTNVWSQEHNGTMEEKVMSLFKSGSQSGSLVLTEKELHYVASRRGRADMLHIVACKLADKGFKASLDSNRDIFPVANGCFDTSLVPGRTTWRALTLEDRVSIVAPWAYCHELAREKRAEVDRFLAQVLPVAEERSVVLTFFANLMSGRRCAKKFLVLTDKSGGDNGKSTLLALFSLFFASFAETNTKFVCKGSFDRDRDSHDAGMEPMKGKRLIVAEELKHDMTLDDALLKRLTGGDGVTISGRQCGSGSRFEFTWQAGVVMLFNEGDCPKFDAGDTAFMGRMLVAPMRAKFIDPLRSEVSDDPYQFPMVANIQEKFPSWLPALADVFTDHFAPLELFNSVPPAMKEWRREITQEANPISEWLEREVVITRNKSDFVLLSAIKERYMGTIPPRAFKNCVKAFCSTVDGINFREEDKVPLEGGGRKGERNVIRGMKFVK</sequence>
<dbReference type="PANTHER" id="PTHR35372:SF2">
    <property type="entry name" value="SF3 HELICASE DOMAIN-CONTAINING PROTEIN"/>
    <property type="match status" value="1"/>
</dbReference>
<dbReference type="Gene3D" id="3.40.50.300">
    <property type="entry name" value="P-loop containing nucleotide triphosphate hydrolases"/>
    <property type="match status" value="1"/>
</dbReference>
<dbReference type="GO" id="GO:0016817">
    <property type="term" value="F:hydrolase activity, acting on acid anhydrides"/>
    <property type="evidence" value="ECO:0007669"/>
    <property type="project" value="InterPro"/>
</dbReference>
<evidence type="ECO:0000313" key="4">
    <source>
        <dbReference type="Proteomes" id="UP000236333"/>
    </source>
</evidence>
<dbReference type="InterPro" id="IPR014819">
    <property type="entry name" value="PriCT_2"/>
</dbReference>
<reference evidence="3 4" key="1">
    <citation type="journal article" date="2017" name="Mol. Biol. Evol.">
        <title>The 4-celled Tetrabaena socialis nuclear genome reveals the essential components for genetic control of cell number at the origin of multicellularity in the volvocine lineage.</title>
        <authorList>
            <person name="Featherston J."/>
            <person name="Arakaki Y."/>
            <person name="Hanschen E.R."/>
            <person name="Ferris P.J."/>
            <person name="Michod R.E."/>
            <person name="Olson B.J.S.C."/>
            <person name="Nozaki H."/>
            <person name="Durand P.M."/>
        </authorList>
    </citation>
    <scope>NUCLEOTIDE SEQUENCE [LARGE SCALE GENOMIC DNA]</scope>
    <source>
        <strain evidence="3 4">NIES-571</strain>
    </source>
</reference>
<comment type="caution">
    <text evidence="3">The sequence shown here is derived from an EMBL/GenBank/DDBJ whole genome shotgun (WGS) entry which is preliminary data.</text>
</comment>
<dbReference type="OrthoDB" id="2375545at2759"/>
<dbReference type="Proteomes" id="UP000236333">
    <property type="component" value="Unassembled WGS sequence"/>
</dbReference>
<organism evidence="3 4">
    <name type="scientific">Tetrabaena socialis</name>
    <dbReference type="NCBI Taxonomy" id="47790"/>
    <lineage>
        <taxon>Eukaryota</taxon>
        <taxon>Viridiplantae</taxon>
        <taxon>Chlorophyta</taxon>
        <taxon>core chlorophytes</taxon>
        <taxon>Chlorophyceae</taxon>
        <taxon>CS clade</taxon>
        <taxon>Chlamydomonadales</taxon>
        <taxon>Tetrabaenaceae</taxon>
        <taxon>Tetrabaena</taxon>
    </lineage>
</organism>
<evidence type="ECO:0000313" key="3">
    <source>
        <dbReference type="EMBL" id="PNH12533.1"/>
    </source>
</evidence>
<keyword evidence="1" id="KW-0378">Hydrolase</keyword>
<feature type="domain" description="Primase C-terminal 2" evidence="2">
    <location>
        <begin position="222"/>
        <end position="298"/>
    </location>
</feature>
<dbReference type="AlphaFoldDB" id="A0A2J8AJ45"/>
<evidence type="ECO:0000256" key="1">
    <source>
        <dbReference type="ARBA" id="ARBA00022801"/>
    </source>
</evidence>
<dbReference type="InterPro" id="IPR051620">
    <property type="entry name" value="ORF904-like_C"/>
</dbReference>
<dbReference type="EMBL" id="PGGS01000007">
    <property type="protein sequence ID" value="PNH12533.1"/>
    <property type="molecule type" value="Genomic_DNA"/>
</dbReference>
<gene>
    <name evidence="3" type="ORF">TSOC_000506</name>
</gene>
<keyword evidence="4" id="KW-1185">Reference proteome</keyword>
<dbReference type="InterPro" id="IPR027417">
    <property type="entry name" value="P-loop_NTPase"/>
</dbReference>
<dbReference type="Pfam" id="PF08707">
    <property type="entry name" value="PriCT_2"/>
    <property type="match status" value="1"/>
</dbReference>
<dbReference type="PANTHER" id="PTHR35372">
    <property type="entry name" value="ATP BINDING PROTEIN-RELATED"/>
    <property type="match status" value="1"/>
</dbReference>
<proteinExistence type="predicted"/>